<dbReference type="Pfam" id="PF13041">
    <property type="entry name" value="PPR_2"/>
    <property type="match status" value="1"/>
</dbReference>
<dbReference type="GO" id="GO:0009451">
    <property type="term" value="P:RNA modification"/>
    <property type="evidence" value="ECO:0007669"/>
    <property type="project" value="InterPro"/>
</dbReference>
<evidence type="ECO:0000313" key="5">
    <source>
        <dbReference type="EMBL" id="KAF5817359.1"/>
    </source>
</evidence>
<dbReference type="PANTHER" id="PTHR47926:SF395">
    <property type="entry name" value="TETRATRICOPEPTIDE-LIKE HELICAL DOMAIN, DYW DOMAIN PROTEIN-RELATED"/>
    <property type="match status" value="1"/>
</dbReference>
<evidence type="ECO:0000256" key="2">
    <source>
        <dbReference type="ARBA" id="ARBA00022737"/>
    </source>
</evidence>
<dbReference type="Gramene" id="mRNA:HanXRQr2_Chr02g0052081">
    <property type="protein sequence ID" value="mRNA:HanXRQr2_Chr02g0052081"/>
    <property type="gene ID" value="HanXRQr2_Chr02g0052081"/>
</dbReference>
<dbReference type="PANTHER" id="PTHR47926">
    <property type="entry name" value="PENTATRICOPEPTIDE REPEAT-CONTAINING PROTEIN"/>
    <property type="match status" value="1"/>
</dbReference>
<feature type="domain" description="DYW" evidence="4">
    <location>
        <begin position="224"/>
        <end position="301"/>
    </location>
</feature>
<dbReference type="Pfam" id="PF14432">
    <property type="entry name" value="DYW_deaminase"/>
    <property type="match status" value="1"/>
</dbReference>
<keyword evidence="2" id="KW-0677">Repeat</keyword>
<dbReference type="PROSITE" id="PS51375">
    <property type="entry name" value="PPR"/>
    <property type="match status" value="1"/>
</dbReference>
<name>A0A9K3JLK9_HELAN</name>
<dbReference type="EMBL" id="MNCJ02000317">
    <property type="protein sequence ID" value="KAF5817359.1"/>
    <property type="molecule type" value="Genomic_DNA"/>
</dbReference>
<dbReference type="InterPro" id="IPR011990">
    <property type="entry name" value="TPR-like_helical_dom_sf"/>
</dbReference>
<comment type="similarity">
    <text evidence="1">Belongs to the PPR family. PCMP-H subfamily.</text>
</comment>
<dbReference type="AlphaFoldDB" id="A0A9K3JLK9"/>
<sequence>MYAKCGELDRAKQAFDRMCKRNVVTWSSMIGAYAVLGDAVNALDLLHEMKSQRVESNGVTFVGLLYACSHAGLVEEGRKIFASMVNDYDITPKREHYGCMVDLYGKANLLKESLEVIEQMPMAPNVVIWGSLMAACRIYNETELGEFAAKRVLELDPYHDGAHIFLSNVYAKERKWESVGDIRKLMQNKGVVKQQGCSRIELDEEIHEFLTVDKNHAHVDEIYEKLDAVVNELEREVGTVFRVVKTEKRILHSYNQESSVCEDCHNFMKLASKVYGIQILVRDRTRFHRYEDGMCSCKDYW</sequence>
<keyword evidence="6" id="KW-1185">Reference proteome</keyword>
<evidence type="ECO:0000313" key="6">
    <source>
        <dbReference type="Proteomes" id="UP000215914"/>
    </source>
</evidence>
<dbReference type="InterPro" id="IPR046960">
    <property type="entry name" value="PPR_At4g14850-like_plant"/>
</dbReference>
<evidence type="ECO:0000259" key="4">
    <source>
        <dbReference type="Pfam" id="PF14432"/>
    </source>
</evidence>
<dbReference type="InterPro" id="IPR002885">
    <property type="entry name" value="PPR_rpt"/>
</dbReference>
<dbReference type="FunFam" id="1.25.40.10:FF:000184">
    <property type="entry name" value="Pentatricopeptide repeat-containing protein, chloroplastic"/>
    <property type="match status" value="1"/>
</dbReference>
<dbReference type="NCBIfam" id="TIGR00756">
    <property type="entry name" value="PPR"/>
    <property type="match status" value="1"/>
</dbReference>
<dbReference type="InterPro" id="IPR032867">
    <property type="entry name" value="DYW_dom"/>
</dbReference>
<gene>
    <name evidence="5" type="ORF">HanXRQr2_Chr02g0052081</name>
</gene>
<protein>
    <submittedName>
        <fullName evidence="5">Tetratricopeptide-like helical domain superfamily, DYW domain-containing protein</fullName>
    </submittedName>
</protein>
<reference evidence="5" key="1">
    <citation type="journal article" date="2017" name="Nature">
        <title>The sunflower genome provides insights into oil metabolism, flowering and Asterid evolution.</title>
        <authorList>
            <person name="Badouin H."/>
            <person name="Gouzy J."/>
            <person name="Grassa C.J."/>
            <person name="Murat F."/>
            <person name="Staton S.E."/>
            <person name="Cottret L."/>
            <person name="Lelandais-Briere C."/>
            <person name="Owens G.L."/>
            <person name="Carrere S."/>
            <person name="Mayjonade B."/>
            <person name="Legrand L."/>
            <person name="Gill N."/>
            <person name="Kane N.C."/>
            <person name="Bowers J.E."/>
            <person name="Hubner S."/>
            <person name="Bellec A."/>
            <person name="Berard A."/>
            <person name="Berges H."/>
            <person name="Blanchet N."/>
            <person name="Boniface M.C."/>
            <person name="Brunel D."/>
            <person name="Catrice O."/>
            <person name="Chaidir N."/>
            <person name="Claudel C."/>
            <person name="Donnadieu C."/>
            <person name="Faraut T."/>
            <person name="Fievet G."/>
            <person name="Helmstetter N."/>
            <person name="King M."/>
            <person name="Knapp S.J."/>
            <person name="Lai Z."/>
            <person name="Le Paslier M.C."/>
            <person name="Lippi Y."/>
            <person name="Lorenzon L."/>
            <person name="Mandel J.R."/>
            <person name="Marage G."/>
            <person name="Marchand G."/>
            <person name="Marquand E."/>
            <person name="Bret-Mestries E."/>
            <person name="Morien E."/>
            <person name="Nambeesan S."/>
            <person name="Nguyen T."/>
            <person name="Pegot-Espagnet P."/>
            <person name="Pouilly N."/>
            <person name="Raftis F."/>
            <person name="Sallet E."/>
            <person name="Schiex T."/>
            <person name="Thomas J."/>
            <person name="Vandecasteele C."/>
            <person name="Vares D."/>
            <person name="Vear F."/>
            <person name="Vautrin S."/>
            <person name="Crespi M."/>
            <person name="Mangin B."/>
            <person name="Burke J.M."/>
            <person name="Salse J."/>
            <person name="Munos S."/>
            <person name="Vincourt P."/>
            <person name="Rieseberg L.H."/>
            <person name="Langlade N.B."/>
        </authorList>
    </citation>
    <scope>NUCLEOTIDE SEQUENCE</scope>
    <source>
        <tissue evidence="5">Leaves</tissue>
    </source>
</reference>
<dbReference type="SUPFAM" id="SSF48452">
    <property type="entry name" value="TPR-like"/>
    <property type="match status" value="1"/>
</dbReference>
<evidence type="ECO:0000256" key="3">
    <source>
        <dbReference type="PROSITE-ProRule" id="PRU00708"/>
    </source>
</evidence>
<feature type="repeat" description="PPR" evidence="3">
    <location>
        <begin position="22"/>
        <end position="56"/>
    </location>
</feature>
<dbReference type="InterPro" id="IPR046848">
    <property type="entry name" value="E_motif"/>
</dbReference>
<organism evidence="5 6">
    <name type="scientific">Helianthus annuus</name>
    <name type="common">Common sunflower</name>
    <dbReference type="NCBI Taxonomy" id="4232"/>
    <lineage>
        <taxon>Eukaryota</taxon>
        <taxon>Viridiplantae</taxon>
        <taxon>Streptophyta</taxon>
        <taxon>Embryophyta</taxon>
        <taxon>Tracheophyta</taxon>
        <taxon>Spermatophyta</taxon>
        <taxon>Magnoliopsida</taxon>
        <taxon>eudicotyledons</taxon>
        <taxon>Gunneridae</taxon>
        <taxon>Pentapetalae</taxon>
        <taxon>asterids</taxon>
        <taxon>campanulids</taxon>
        <taxon>Asterales</taxon>
        <taxon>Asteraceae</taxon>
        <taxon>Asteroideae</taxon>
        <taxon>Heliantheae alliance</taxon>
        <taxon>Heliantheae</taxon>
        <taxon>Helianthus</taxon>
    </lineage>
</organism>
<dbReference type="Gene3D" id="1.25.40.10">
    <property type="entry name" value="Tetratricopeptide repeat domain"/>
    <property type="match status" value="1"/>
</dbReference>
<dbReference type="Pfam" id="PF01535">
    <property type="entry name" value="PPR"/>
    <property type="match status" value="1"/>
</dbReference>
<reference evidence="5" key="2">
    <citation type="submission" date="2020-06" db="EMBL/GenBank/DDBJ databases">
        <title>Helianthus annuus Genome sequencing and assembly Release 2.</title>
        <authorList>
            <person name="Gouzy J."/>
            <person name="Langlade N."/>
            <person name="Munos S."/>
        </authorList>
    </citation>
    <scope>NUCLEOTIDE SEQUENCE</scope>
    <source>
        <tissue evidence="5">Leaves</tissue>
    </source>
</reference>
<dbReference type="GO" id="GO:0008270">
    <property type="term" value="F:zinc ion binding"/>
    <property type="evidence" value="ECO:0007669"/>
    <property type="project" value="InterPro"/>
</dbReference>
<proteinExistence type="inferred from homology"/>
<comment type="caution">
    <text evidence="5">The sequence shown here is derived from an EMBL/GenBank/DDBJ whole genome shotgun (WGS) entry which is preliminary data.</text>
</comment>
<dbReference type="Pfam" id="PF20431">
    <property type="entry name" value="E_motif"/>
    <property type="match status" value="1"/>
</dbReference>
<dbReference type="GO" id="GO:0003723">
    <property type="term" value="F:RNA binding"/>
    <property type="evidence" value="ECO:0007669"/>
    <property type="project" value="InterPro"/>
</dbReference>
<accession>A0A9K3JLK9</accession>
<evidence type="ECO:0000256" key="1">
    <source>
        <dbReference type="ARBA" id="ARBA00006643"/>
    </source>
</evidence>
<dbReference type="Proteomes" id="UP000215914">
    <property type="component" value="Unassembled WGS sequence"/>
</dbReference>